<keyword evidence="2" id="KW-0479">Metal-binding</keyword>
<feature type="domain" description="PHD-type" evidence="12">
    <location>
        <begin position="353"/>
        <end position="406"/>
    </location>
</feature>
<feature type="region of interest" description="Disordered" evidence="11">
    <location>
        <begin position="453"/>
        <end position="619"/>
    </location>
</feature>
<evidence type="ECO:0000256" key="4">
    <source>
        <dbReference type="ARBA" id="ARBA00022771"/>
    </source>
</evidence>
<dbReference type="InterPro" id="IPR013083">
    <property type="entry name" value="Znf_RING/FYVE/PHD"/>
</dbReference>
<comment type="caution">
    <text evidence="13">The sequence shown here is derived from an EMBL/GenBank/DDBJ whole genome shotgun (WGS) entry which is preliminary data.</text>
</comment>
<evidence type="ECO:0000256" key="7">
    <source>
        <dbReference type="ARBA" id="ARBA00023163"/>
    </source>
</evidence>
<dbReference type="PANTHER" id="PTHR45888">
    <property type="entry name" value="HL01030P-RELATED"/>
    <property type="match status" value="1"/>
</dbReference>
<evidence type="ECO:0000259" key="12">
    <source>
        <dbReference type="PROSITE" id="PS50016"/>
    </source>
</evidence>
<accession>A0AAV5UY27</accession>
<evidence type="ECO:0000313" key="14">
    <source>
        <dbReference type="Proteomes" id="UP001432322"/>
    </source>
</evidence>
<evidence type="ECO:0000256" key="10">
    <source>
        <dbReference type="SAM" id="Coils"/>
    </source>
</evidence>
<keyword evidence="6" id="KW-0805">Transcription regulation</keyword>
<dbReference type="CDD" id="cd15529">
    <property type="entry name" value="PHD2_PHF10"/>
    <property type="match status" value="1"/>
</dbReference>
<dbReference type="EMBL" id="BTSY01000001">
    <property type="protein sequence ID" value="GMT11234.1"/>
    <property type="molecule type" value="Genomic_DNA"/>
</dbReference>
<keyword evidence="14" id="KW-1185">Reference proteome</keyword>
<dbReference type="Pfam" id="PF00628">
    <property type="entry name" value="PHD"/>
    <property type="match status" value="2"/>
</dbReference>
<feature type="compositionally biased region" description="Polar residues" evidence="11">
    <location>
        <begin position="1"/>
        <end position="11"/>
    </location>
</feature>
<dbReference type="GO" id="GO:0005634">
    <property type="term" value="C:nucleus"/>
    <property type="evidence" value="ECO:0007669"/>
    <property type="project" value="UniProtKB-SubCell"/>
</dbReference>
<evidence type="ECO:0000313" key="13">
    <source>
        <dbReference type="EMBL" id="GMT11234.1"/>
    </source>
</evidence>
<name>A0AAV5UY27_9BILA</name>
<evidence type="ECO:0000256" key="6">
    <source>
        <dbReference type="ARBA" id="ARBA00023015"/>
    </source>
</evidence>
<dbReference type="CDD" id="cd21085">
    <property type="entry name" value="WH_NTD_PHF10"/>
    <property type="match status" value="1"/>
</dbReference>
<evidence type="ECO:0000256" key="11">
    <source>
        <dbReference type="SAM" id="MobiDB-lite"/>
    </source>
</evidence>
<dbReference type="Proteomes" id="UP001432322">
    <property type="component" value="Unassembled WGS sequence"/>
</dbReference>
<dbReference type="InterPro" id="IPR019787">
    <property type="entry name" value="Znf_PHD-finger"/>
</dbReference>
<gene>
    <name evidence="13" type="ORF">PFISCL1PPCAC_2531</name>
</gene>
<dbReference type="SMART" id="SM00249">
    <property type="entry name" value="PHD"/>
    <property type="match status" value="2"/>
</dbReference>
<keyword evidence="7" id="KW-0804">Transcription</keyword>
<feature type="compositionally biased region" description="Polar residues" evidence="11">
    <location>
        <begin position="24"/>
        <end position="34"/>
    </location>
</feature>
<evidence type="ECO:0000256" key="9">
    <source>
        <dbReference type="PROSITE-ProRule" id="PRU00146"/>
    </source>
</evidence>
<comment type="subcellular location">
    <subcellularLocation>
        <location evidence="1">Nucleus</location>
    </subcellularLocation>
</comment>
<dbReference type="InterPro" id="IPR011011">
    <property type="entry name" value="Znf_FYVE_PHD"/>
</dbReference>
<evidence type="ECO:0000256" key="2">
    <source>
        <dbReference type="ARBA" id="ARBA00022723"/>
    </source>
</evidence>
<dbReference type="InterPro" id="IPR001965">
    <property type="entry name" value="Znf_PHD"/>
</dbReference>
<feature type="region of interest" description="Disordered" evidence="11">
    <location>
        <begin position="321"/>
        <end position="346"/>
    </location>
</feature>
<feature type="region of interest" description="Disordered" evidence="11">
    <location>
        <begin position="1"/>
        <end position="34"/>
    </location>
</feature>
<dbReference type="PROSITE" id="PS50016">
    <property type="entry name" value="ZF_PHD_2"/>
    <property type="match status" value="2"/>
</dbReference>
<evidence type="ECO:0000256" key="3">
    <source>
        <dbReference type="ARBA" id="ARBA00022737"/>
    </source>
</evidence>
<dbReference type="AlphaFoldDB" id="A0AAV5UY27"/>
<dbReference type="Gene3D" id="3.30.40.10">
    <property type="entry name" value="Zinc/RING finger domain, C3HC4 (zinc finger)"/>
    <property type="match status" value="1"/>
</dbReference>
<keyword evidence="4 9" id="KW-0863">Zinc-finger</keyword>
<keyword evidence="8" id="KW-0539">Nucleus</keyword>
<dbReference type="SUPFAM" id="SSF57903">
    <property type="entry name" value="FYVE/PHD zinc finger"/>
    <property type="match status" value="2"/>
</dbReference>
<keyword evidence="10" id="KW-0175">Coiled coil</keyword>
<protein>
    <recommendedName>
        <fullName evidence="12">PHD-type domain-containing protein</fullName>
    </recommendedName>
</protein>
<keyword evidence="5" id="KW-0862">Zinc</keyword>
<reference evidence="13" key="1">
    <citation type="submission" date="2023-10" db="EMBL/GenBank/DDBJ databases">
        <title>Genome assembly of Pristionchus species.</title>
        <authorList>
            <person name="Yoshida K."/>
            <person name="Sommer R.J."/>
        </authorList>
    </citation>
    <scope>NUCLEOTIDE SEQUENCE</scope>
    <source>
        <strain evidence="13">RS5133</strain>
    </source>
</reference>
<organism evidence="13 14">
    <name type="scientific">Pristionchus fissidentatus</name>
    <dbReference type="NCBI Taxonomy" id="1538716"/>
    <lineage>
        <taxon>Eukaryota</taxon>
        <taxon>Metazoa</taxon>
        <taxon>Ecdysozoa</taxon>
        <taxon>Nematoda</taxon>
        <taxon>Chromadorea</taxon>
        <taxon>Rhabditida</taxon>
        <taxon>Rhabditina</taxon>
        <taxon>Diplogasteromorpha</taxon>
        <taxon>Diplogasteroidea</taxon>
        <taxon>Neodiplogasteridae</taxon>
        <taxon>Pristionchus</taxon>
    </lineage>
</organism>
<dbReference type="GO" id="GO:0008270">
    <property type="term" value="F:zinc ion binding"/>
    <property type="evidence" value="ECO:0007669"/>
    <property type="project" value="UniProtKB-KW"/>
</dbReference>
<feature type="compositionally biased region" description="Acidic residues" evidence="11">
    <location>
        <begin position="521"/>
        <end position="530"/>
    </location>
</feature>
<evidence type="ECO:0000256" key="1">
    <source>
        <dbReference type="ARBA" id="ARBA00004123"/>
    </source>
</evidence>
<feature type="coiled-coil region" evidence="10">
    <location>
        <begin position="174"/>
        <end position="201"/>
    </location>
</feature>
<proteinExistence type="predicted"/>
<feature type="compositionally biased region" description="Acidic residues" evidence="11">
    <location>
        <begin position="539"/>
        <end position="550"/>
    </location>
</feature>
<evidence type="ECO:0000256" key="8">
    <source>
        <dbReference type="ARBA" id="ARBA00023242"/>
    </source>
</evidence>
<sequence>MSSAENTQDGLVQTPAEVLEEENSMSSVPSLDESSVQVEAESIADATSMLATTSDAVSKPKNVRPIQETLHIPVTALDLIEYEWPIKSSERYFLQEQIADLLDVKSFKRKYADMTRRLVEVPEKEYLQVTFPAFSKTIGEHQMHGMTALRAIEVRELMANEYPSIYTEYQKAAVNRIKAELAEQQKAFDAIKNDKSKLEEMRKKAIQSASEFNSDLASIKKAERKHFWDLQTSIIQSPSNRWMVLPPERTRPHLYPCALITGQYQNYYKKFTPSELRRLPLNSVLDGHHLFPVKRPPSPPPIVVREEELLDSSTLPLPSTPLVKVKTEGGTGSRKNSATVPIGATPKGKKSNSEVCALCGNADELSPILKCSSCAIKVHTDCIDMPDHIVEVAQSYDWHCIECKRCTICAKPDNEDKLMFCDRCDRGYHTFCVGLDEPPTGLWECDKYCGGGDKSKTEEEGEPMEEGEGGEEEEVAGKRATRTPKTPKAGPPPKKKAKKEPASATKKTPAGKKKDVKVEAVEEVEGEEGREEERRDGEGGEVEGQEDEMDVPVLMKEEPMEEGGGGETSSSSKTASPEEESNGRKGAKTPKMKGEKKETPPPTATRRSARKVVPRVNRD</sequence>
<feature type="domain" description="PHD-type" evidence="12">
    <location>
        <begin position="403"/>
        <end position="451"/>
    </location>
</feature>
<feature type="compositionally biased region" description="Acidic residues" evidence="11">
    <location>
        <begin position="459"/>
        <end position="474"/>
    </location>
</feature>
<evidence type="ECO:0000256" key="5">
    <source>
        <dbReference type="ARBA" id="ARBA00022833"/>
    </source>
</evidence>
<dbReference type="PANTHER" id="PTHR45888:SF4">
    <property type="entry name" value="PHD FINGER PROTEIN 10"/>
    <property type="match status" value="1"/>
</dbReference>
<keyword evidence="3" id="KW-0677">Repeat</keyword>